<sequence>MDNSTVLVKHAFVPSYLLAGASHVIDLGRYGVEFRELHGRLRVEFMYGGRFDQNVQFQAEIEFHKHGNPGATVEKVVVPVTDGVQFHPASGGWNRFYTVIAVPAEGMTWQYLDGKERTRLFGQENTEQSLALSAFVSRFPRIFEE</sequence>
<evidence type="ECO:0000313" key="2">
    <source>
        <dbReference type="Proteomes" id="UP001211907"/>
    </source>
</evidence>
<comment type="caution">
    <text evidence="1">The sequence shown here is derived from an EMBL/GenBank/DDBJ whole genome shotgun (WGS) entry which is preliminary data.</text>
</comment>
<dbReference type="Proteomes" id="UP001211907">
    <property type="component" value="Unassembled WGS sequence"/>
</dbReference>
<evidence type="ECO:0000313" key="1">
    <source>
        <dbReference type="EMBL" id="KAJ3138773.1"/>
    </source>
</evidence>
<accession>A0AAD5T981</accession>
<reference evidence="1" key="1">
    <citation type="submission" date="2020-05" db="EMBL/GenBank/DDBJ databases">
        <title>Phylogenomic resolution of chytrid fungi.</title>
        <authorList>
            <person name="Stajich J.E."/>
            <person name="Amses K."/>
            <person name="Simmons R."/>
            <person name="Seto K."/>
            <person name="Myers J."/>
            <person name="Bonds A."/>
            <person name="Quandt C.A."/>
            <person name="Barry K."/>
            <person name="Liu P."/>
            <person name="Grigoriev I."/>
            <person name="Longcore J.E."/>
            <person name="James T.Y."/>
        </authorList>
    </citation>
    <scope>NUCLEOTIDE SEQUENCE</scope>
    <source>
        <strain evidence="1">JEL0513</strain>
    </source>
</reference>
<keyword evidence="2" id="KW-1185">Reference proteome</keyword>
<organism evidence="1 2">
    <name type="scientific">Physocladia obscura</name>
    <dbReference type="NCBI Taxonomy" id="109957"/>
    <lineage>
        <taxon>Eukaryota</taxon>
        <taxon>Fungi</taxon>
        <taxon>Fungi incertae sedis</taxon>
        <taxon>Chytridiomycota</taxon>
        <taxon>Chytridiomycota incertae sedis</taxon>
        <taxon>Chytridiomycetes</taxon>
        <taxon>Chytridiales</taxon>
        <taxon>Chytriomycetaceae</taxon>
        <taxon>Physocladia</taxon>
    </lineage>
</organism>
<dbReference type="EMBL" id="JADGJH010000087">
    <property type="protein sequence ID" value="KAJ3138773.1"/>
    <property type="molecule type" value="Genomic_DNA"/>
</dbReference>
<dbReference type="AlphaFoldDB" id="A0AAD5T981"/>
<gene>
    <name evidence="1" type="ORF">HK100_012311</name>
</gene>
<name>A0AAD5T981_9FUNG</name>
<protein>
    <submittedName>
        <fullName evidence="1">Uncharacterized protein</fullName>
    </submittedName>
</protein>
<proteinExistence type="predicted"/>